<protein>
    <submittedName>
        <fullName evidence="4">Replication factor A</fullName>
    </submittedName>
</protein>
<dbReference type="InterPro" id="IPR051231">
    <property type="entry name" value="SOSS-B"/>
</dbReference>
<dbReference type="RefSeq" id="WP_088884872.1">
    <property type="nucleotide sequence ID" value="NZ_CP014855.1"/>
</dbReference>
<gene>
    <name evidence="4" type="ORF">A3K92_03100</name>
</gene>
<dbReference type="InterPro" id="IPR013955">
    <property type="entry name" value="Rep_factor-A_C"/>
</dbReference>
<dbReference type="SUPFAM" id="SSF50249">
    <property type="entry name" value="Nucleic acid-binding proteins"/>
    <property type="match status" value="2"/>
</dbReference>
<keyword evidence="5" id="KW-1185">Reference proteome</keyword>
<evidence type="ECO:0000259" key="2">
    <source>
        <dbReference type="Pfam" id="PF01336"/>
    </source>
</evidence>
<dbReference type="PANTHER" id="PTHR13356">
    <property type="entry name" value="OB FOLD NUCLEIC ACID BINDING PROTEIN-RELATED"/>
    <property type="match status" value="1"/>
</dbReference>
<dbReference type="GO" id="GO:0003677">
    <property type="term" value="F:DNA binding"/>
    <property type="evidence" value="ECO:0007669"/>
    <property type="project" value="UniProtKB-KW"/>
</dbReference>
<dbReference type="PANTHER" id="PTHR13356:SF10">
    <property type="entry name" value="REPLICATION FACTOR-A PROTEIN 1"/>
    <property type="match status" value="1"/>
</dbReference>
<dbReference type="KEGG" id="tgg:A3K92_03100"/>
<proteinExistence type="predicted"/>
<dbReference type="InterPro" id="IPR004365">
    <property type="entry name" value="NA-bd_OB_tRNA"/>
</dbReference>
<dbReference type="EMBL" id="CP014855">
    <property type="protein sequence ID" value="ASJ00533.1"/>
    <property type="molecule type" value="Genomic_DNA"/>
</dbReference>
<dbReference type="GeneID" id="33331503"/>
<sequence>MMVLTKDDIVNLIRSKTGMSLDEIEERIKEIMRREGIGEHAAALLLAEELGVSIEGEEEPLHIADLVPGMERVNIVARVLRKYPPREYVKKDGSKGLVASMVIYDSTGKTRLVLWDSQVSKYYNEINPGDVIKVIDPSVREGRNGVELHVNFRSRIILNPKDDPRVEELPPLEEVRSYNYRRVKIADLMGGEKFIELRGTIARLYRVTVYNACPQCRRKVDYDPATEKWICIEHGEVEPVKITVVDFGLDDGSGYIRVTLFGEDAADLLGADPEEIYQKQNELIEAGATPKEASRKLAEEEFYTVLGQEIVVRGNVVDDKFFGLILKAFGWDPVDYRRELGLIKSELKEALKKVDSELQG</sequence>
<dbReference type="OrthoDB" id="6262at2157"/>
<accession>A0A2Z2M5T7</accession>
<dbReference type="Proteomes" id="UP000250134">
    <property type="component" value="Chromosome"/>
</dbReference>
<evidence type="ECO:0000256" key="1">
    <source>
        <dbReference type="ARBA" id="ARBA00023125"/>
    </source>
</evidence>
<reference evidence="4 5" key="1">
    <citation type="submission" date="2016-03" db="EMBL/GenBank/DDBJ databases">
        <title>Complete genome sequence of Thermococcus gorgonarius.</title>
        <authorList>
            <person name="Oger P.M."/>
        </authorList>
    </citation>
    <scope>NUCLEOTIDE SEQUENCE [LARGE SCALE GENOMIC DNA]</scope>
    <source>
        <strain evidence="4 5">W-12</strain>
    </source>
</reference>
<evidence type="ECO:0000259" key="3">
    <source>
        <dbReference type="Pfam" id="PF08646"/>
    </source>
</evidence>
<keyword evidence="1" id="KW-0238">DNA-binding</keyword>
<dbReference type="InterPro" id="IPR012340">
    <property type="entry name" value="NA-bd_OB-fold"/>
</dbReference>
<dbReference type="GO" id="GO:0010212">
    <property type="term" value="P:response to ionizing radiation"/>
    <property type="evidence" value="ECO:0007669"/>
    <property type="project" value="TreeGrafter"/>
</dbReference>
<evidence type="ECO:0000313" key="4">
    <source>
        <dbReference type="EMBL" id="ASJ00533.1"/>
    </source>
</evidence>
<dbReference type="Gene3D" id="2.40.50.140">
    <property type="entry name" value="Nucleic acid-binding proteins"/>
    <property type="match status" value="2"/>
</dbReference>
<dbReference type="Pfam" id="PF08646">
    <property type="entry name" value="Rep_fac-A_C"/>
    <property type="match status" value="1"/>
</dbReference>
<dbReference type="CDD" id="cd04491">
    <property type="entry name" value="SoSSB_OBF"/>
    <property type="match status" value="1"/>
</dbReference>
<evidence type="ECO:0000313" key="5">
    <source>
        <dbReference type="Proteomes" id="UP000250134"/>
    </source>
</evidence>
<dbReference type="Pfam" id="PF01336">
    <property type="entry name" value="tRNA_anti-codon"/>
    <property type="match status" value="1"/>
</dbReference>
<dbReference type="GO" id="GO:0000724">
    <property type="term" value="P:double-strand break repair via homologous recombination"/>
    <property type="evidence" value="ECO:0007669"/>
    <property type="project" value="TreeGrafter"/>
</dbReference>
<organism evidence="4 5">
    <name type="scientific">Thermococcus gorgonarius</name>
    <dbReference type="NCBI Taxonomy" id="71997"/>
    <lineage>
        <taxon>Archaea</taxon>
        <taxon>Methanobacteriati</taxon>
        <taxon>Methanobacteriota</taxon>
        <taxon>Thermococci</taxon>
        <taxon>Thermococcales</taxon>
        <taxon>Thermococcaceae</taxon>
        <taxon>Thermococcus</taxon>
    </lineage>
</organism>
<dbReference type="AlphaFoldDB" id="A0A2Z2M5T7"/>
<feature type="domain" description="Replication factor A C-terminal" evidence="3">
    <location>
        <begin position="194"/>
        <end position="282"/>
    </location>
</feature>
<dbReference type="NCBIfam" id="NF006255">
    <property type="entry name" value="PRK08402.1"/>
    <property type="match status" value="1"/>
</dbReference>
<name>A0A2Z2M5T7_THEGO</name>
<feature type="domain" description="OB" evidence="2">
    <location>
        <begin position="73"/>
        <end position="151"/>
    </location>
</feature>